<name>A0A2S7N484_9BACI</name>
<sequence>MNIYYGDFHVHVGRTLSGKPVKITGARSLTIEGILDYAANRKGLDMVGVIDCHVPEVIGELRMLIEQGDLAELKEGGLRYKDGTVLIPGSEIEINDEHCKGPVHVLAFFPALQQMELFSNWFSERVKNITLSSQRIYEQGTVLQRKVKELGGLFIPAHIFTPHKSLYGKGVHQSLAEIFDPALIDAVELGLSADTTMASHLSELDAYPFLTNSDAHSLPKLAREYQQLVLEEPSFQEWKKALRGEGGRGIRANYGLNPYLGKYHETVCENCGEMLEAYEARCPYCGSTQVTKGVAERINELADRSSKESKAFRPPYVHHIPLEFLPGLGPKTLDKLVSRFGSEMAVIHDASFEELLEVVPEKIASLIQQARRGELSLQKGGGGIYGKVIQE</sequence>
<dbReference type="CDD" id="cd19067">
    <property type="entry name" value="PfuEndoQ-like"/>
    <property type="match status" value="1"/>
</dbReference>
<keyword evidence="2" id="KW-1185">Reference proteome</keyword>
<dbReference type="SUPFAM" id="SSF47781">
    <property type="entry name" value="RuvA domain 2-like"/>
    <property type="match status" value="1"/>
</dbReference>
<dbReference type="Proteomes" id="UP000239663">
    <property type="component" value="Unassembled WGS sequence"/>
</dbReference>
<accession>A0A2S7N484</accession>
<evidence type="ECO:0000313" key="1">
    <source>
        <dbReference type="EMBL" id="PQD96844.1"/>
    </source>
</evidence>
<dbReference type="SUPFAM" id="SSF89550">
    <property type="entry name" value="PHP domain-like"/>
    <property type="match status" value="1"/>
</dbReference>
<dbReference type="OrthoDB" id="9810135at2"/>
<proteinExistence type="predicted"/>
<comment type="caution">
    <text evidence="1">The sequence shown here is derived from an EMBL/GenBank/DDBJ whole genome shotgun (WGS) entry which is preliminary data.</text>
</comment>
<organism evidence="1 2">
    <name type="scientific">Pradoshia eiseniae</name>
    <dbReference type="NCBI Taxonomy" id="2064768"/>
    <lineage>
        <taxon>Bacteria</taxon>
        <taxon>Bacillati</taxon>
        <taxon>Bacillota</taxon>
        <taxon>Bacilli</taxon>
        <taxon>Bacillales</taxon>
        <taxon>Bacillaceae</taxon>
        <taxon>Pradoshia</taxon>
    </lineage>
</organism>
<dbReference type="AlphaFoldDB" id="A0A2S7N484"/>
<dbReference type="Gene3D" id="3.20.20.140">
    <property type="entry name" value="Metal-dependent hydrolases"/>
    <property type="match status" value="1"/>
</dbReference>
<dbReference type="PANTHER" id="PTHR40084">
    <property type="entry name" value="PHOSPHOHYDROLASE, PHP FAMILY"/>
    <property type="match status" value="1"/>
</dbReference>
<protein>
    <submittedName>
        <fullName evidence="1">TIGR00375 family protein</fullName>
    </submittedName>
</protein>
<dbReference type="Gene3D" id="1.10.150.20">
    <property type="entry name" value="5' to 3' exonuclease, C-terminal subdomain"/>
    <property type="match status" value="1"/>
</dbReference>
<dbReference type="EMBL" id="PKOZ01000001">
    <property type="protein sequence ID" value="PQD96844.1"/>
    <property type="molecule type" value="Genomic_DNA"/>
</dbReference>
<dbReference type="NCBIfam" id="TIGR00375">
    <property type="entry name" value="TIGR00375 family protein"/>
    <property type="match status" value="1"/>
</dbReference>
<dbReference type="InterPro" id="IPR005287">
    <property type="entry name" value="CHP00375"/>
</dbReference>
<dbReference type="RefSeq" id="WP_104847939.1">
    <property type="nucleotide sequence ID" value="NZ_PKOZ01000001.1"/>
</dbReference>
<dbReference type="InterPro" id="IPR010994">
    <property type="entry name" value="RuvA_2-like"/>
</dbReference>
<dbReference type="InterPro" id="IPR016195">
    <property type="entry name" value="Pol/histidinol_Pase-like"/>
</dbReference>
<reference evidence="1 2" key="1">
    <citation type="submission" date="2017-12" db="EMBL/GenBank/DDBJ databases">
        <title>Taxonomic description and draft genome of Pradoshia cofamensis Gen. nov., sp. nov., a thermotolerant bacillale isolated from anterior gut of earthworm Eisenia fetida.</title>
        <authorList>
            <person name="Saha T."/>
            <person name="Chakraborty R."/>
        </authorList>
    </citation>
    <scope>NUCLEOTIDE SEQUENCE [LARGE SCALE GENOMIC DNA]</scope>
    <source>
        <strain evidence="1 2">EAG3</strain>
    </source>
</reference>
<evidence type="ECO:0000313" key="2">
    <source>
        <dbReference type="Proteomes" id="UP000239663"/>
    </source>
</evidence>
<gene>
    <name evidence="1" type="ORF">CYL18_02865</name>
</gene>
<dbReference type="PANTHER" id="PTHR40084:SF1">
    <property type="entry name" value="PHOSPHOTRANSFERASE"/>
    <property type="match status" value="1"/>
</dbReference>